<comment type="caution">
    <text evidence="1">The sequence shown here is derived from an EMBL/GenBank/DDBJ whole genome shotgun (WGS) entry which is preliminary data.</text>
</comment>
<accession>A0A1F5TR54</accession>
<evidence type="ECO:0000313" key="1">
    <source>
        <dbReference type="EMBL" id="OGF41393.1"/>
    </source>
</evidence>
<name>A0A1F5TR54_9BACT</name>
<proteinExistence type="predicted"/>
<dbReference type="EMBL" id="MFGL01000005">
    <property type="protein sequence ID" value="OGF41393.1"/>
    <property type="molecule type" value="Genomic_DNA"/>
</dbReference>
<evidence type="ECO:0000313" key="2">
    <source>
        <dbReference type="Proteomes" id="UP000177939"/>
    </source>
</evidence>
<dbReference type="AlphaFoldDB" id="A0A1F5TR54"/>
<reference evidence="1 2" key="1">
    <citation type="journal article" date="2016" name="Nat. Commun.">
        <title>Thousands of microbial genomes shed light on interconnected biogeochemical processes in an aquifer system.</title>
        <authorList>
            <person name="Anantharaman K."/>
            <person name="Brown C.T."/>
            <person name="Hug L.A."/>
            <person name="Sharon I."/>
            <person name="Castelle C.J."/>
            <person name="Probst A.J."/>
            <person name="Thomas B.C."/>
            <person name="Singh A."/>
            <person name="Wilkins M.J."/>
            <person name="Karaoz U."/>
            <person name="Brodie E.L."/>
            <person name="Williams K.H."/>
            <person name="Hubbard S.S."/>
            <person name="Banfield J.F."/>
        </authorList>
    </citation>
    <scope>NUCLEOTIDE SEQUENCE [LARGE SCALE GENOMIC DNA]</scope>
</reference>
<gene>
    <name evidence="1" type="ORF">A2477_02105</name>
</gene>
<sequence>MLSNHLITQGFALNSAKERLTELTKQNQELELAVMQGESYDQVSGHIAALGMVAAGDVEYLEVKSSGVAMR</sequence>
<protein>
    <submittedName>
        <fullName evidence="1">Uncharacterized protein</fullName>
    </submittedName>
</protein>
<dbReference type="Proteomes" id="UP000177939">
    <property type="component" value="Unassembled WGS sequence"/>
</dbReference>
<organism evidence="1 2">
    <name type="scientific">Candidatus Falkowbacteria bacterium RIFOXYC2_FULL_47_12</name>
    <dbReference type="NCBI Taxonomy" id="1798004"/>
    <lineage>
        <taxon>Bacteria</taxon>
        <taxon>Candidatus Falkowiibacteriota</taxon>
    </lineage>
</organism>